<feature type="binding site" evidence="9">
    <location>
        <position position="235"/>
    </location>
    <ligand>
        <name>a ribonucleoside 5'-phosphate</name>
        <dbReference type="ChEBI" id="CHEBI:58043"/>
    </ligand>
</feature>
<comment type="catalytic activity">
    <reaction evidence="9">
        <text>dCMP + ATP = dCDP + ADP</text>
        <dbReference type="Rhea" id="RHEA:25094"/>
        <dbReference type="ChEBI" id="CHEBI:30616"/>
        <dbReference type="ChEBI" id="CHEBI:57566"/>
        <dbReference type="ChEBI" id="CHEBI:58593"/>
        <dbReference type="ChEBI" id="CHEBI:456216"/>
        <dbReference type="EC" id="2.7.4.14"/>
    </reaction>
</comment>
<comment type="catalytic activity">
    <reaction evidence="8 9">
        <text>UMP + ATP = UDP + ADP</text>
        <dbReference type="Rhea" id="RHEA:24400"/>
        <dbReference type="ChEBI" id="CHEBI:30616"/>
        <dbReference type="ChEBI" id="CHEBI:57865"/>
        <dbReference type="ChEBI" id="CHEBI:58223"/>
        <dbReference type="ChEBI" id="CHEBI:456216"/>
        <dbReference type="EC" id="2.7.4.14"/>
    </reaction>
</comment>
<dbReference type="GO" id="GO:0005737">
    <property type="term" value="C:cytoplasm"/>
    <property type="evidence" value="ECO:0007669"/>
    <property type="project" value="UniProtKB-SubCell"/>
</dbReference>
<evidence type="ECO:0000313" key="11">
    <source>
        <dbReference type="Proteomes" id="UP001201812"/>
    </source>
</evidence>
<dbReference type="SUPFAM" id="SSF52540">
    <property type="entry name" value="P-loop containing nucleoside triphosphate hydrolases"/>
    <property type="match status" value="1"/>
</dbReference>
<feature type="binding site" evidence="9">
    <location>
        <begin position="103"/>
        <end position="108"/>
    </location>
    <ligand>
        <name>ATP</name>
        <dbReference type="ChEBI" id="CHEBI:30616"/>
    </ligand>
</feature>
<comment type="subunit">
    <text evidence="9">Monomer.</text>
</comment>
<dbReference type="GO" id="GO:0016776">
    <property type="term" value="F:phosphotransferase activity, phosphate group as acceptor"/>
    <property type="evidence" value="ECO:0007669"/>
    <property type="project" value="InterPro"/>
</dbReference>
<evidence type="ECO:0000256" key="6">
    <source>
        <dbReference type="ARBA" id="ARBA00022975"/>
    </source>
</evidence>
<protein>
    <recommendedName>
        <fullName evidence="9">UMP-CMP kinase</fullName>
        <ecNumber evidence="9">2.7.4.14</ecNumber>
    </recommendedName>
    <alternativeName>
        <fullName evidence="9">Deoxycytidylate kinase</fullName>
        <shortName evidence="9">CK</shortName>
        <shortName evidence="9">dCMP kinase</shortName>
    </alternativeName>
    <alternativeName>
        <fullName evidence="9">Uridine monophosphate/cytidine monophosphate kinase</fullName>
        <shortName evidence="9">UMP/CMP kinase</shortName>
        <shortName evidence="9">UMP/CMPK</shortName>
    </alternativeName>
</protein>
<evidence type="ECO:0000256" key="5">
    <source>
        <dbReference type="ARBA" id="ARBA00022840"/>
    </source>
</evidence>
<feature type="binding site" evidence="9">
    <location>
        <begin position="179"/>
        <end position="182"/>
    </location>
    <ligand>
        <name>a ribonucleoside 5'-phosphate</name>
        <dbReference type="ChEBI" id="CHEBI:58043"/>
    </ligand>
</feature>
<feature type="region of interest" description="NMPbind" evidence="9">
    <location>
        <begin position="123"/>
        <end position="153"/>
    </location>
</feature>
<dbReference type="GO" id="GO:0006221">
    <property type="term" value="P:pyrimidine nucleotide biosynthetic process"/>
    <property type="evidence" value="ECO:0007669"/>
    <property type="project" value="UniProtKB-UniRule"/>
</dbReference>
<dbReference type="GO" id="GO:0005634">
    <property type="term" value="C:nucleus"/>
    <property type="evidence" value="ECO:0007669"/>
    <property type="project" value="UniProtKB-SubCell"/>
</dbReference>
<evidence type="ECO:0000256" key="2">
    <source>
        <dbReference type="ARBA" id="ARBA00022679"/>
    </source>
</evidence>
<dbReference type="NCBIfam" id="TIGR01359">
    <property type="entry name" value="UMP_CMP_kin_fam"/>
    <property type="match status" value="1"/>
</dbReference>
<keyword evidence="1 9" id="KW-0963">Cytoplasm</keyword>
<dbReference type="EC" id="2.7.4.14" evidence="9"/>
<dbReference type="HAMAP" id="MF_03172">
    <property type="entry name" value="Adenylate_kinase_UMP_CMP_kin"/>
    <property type="match status" value="1"/>
</dbReference>
<feature type="binding site" evidence="9">
    <location>
        <position position="224"/>
    </location>
    <ligand>
        <name>a ribonucleoside 5'-phosphate</name>
        <dbReference type="ChEBI" id="CHEBI:58043"/>
    </ligand>
</feature>
<dbReference type="EMBL" id="JAKKPZ010000001">
    <property type="protein sequence ID" value="KAI1728733.1"/>
    <property type="molecule type" value="Genomic_DNA"/>
</dbReference>
<evidence type="ECO:0000256" key="9">
    <source>
        <dbReference type="HAMAP-Rule" id="MF_03172"/>
    </source>
</evidence>
<comment type="function">
    <text evidence="9">Catalyzes the phosphorylation of pyrimidine nucleoside monophosphates at the expense of ATP. Plays an important role in de novo pyrimidine nucleotide biosynthesis. Has preference for UMP and CMP as phosphate acceptors.</text>
</comment>
<feature type="binding site" evidence="9">
    <location>
        <begin position="151"/>
        <end position="153"/>
    </location>
    <ligand>
        <name>a ribonucleoside 5'-phosphate</name>
        <dbReference type="ChEBI" id="CHEBI:58043"/>
    </ligand>
</feature>
<dbReference type="InterPro" id="IPR006266">
    <property type="entry name" value="UMP_CMP_kinase"/>
</dbReference>
<feature type="binding site" evidence="9">
    <location>
        <position position="263"/>
    </location>
    <ligand>
        <name>ATP</name>
        <dbReference type="ChEBI" id="CHEBI:30616"/>
    </ligand>
</feature>
<dbReference type="GO" id="GO:0005524">
    <property type="term" value="F:ATP binding"/>
    <property type="evidence" value="ECO:0007669"/>
    <property type="project" value="UniProtKB-KW"/>
</dbReference>
<dbReference type="GO" id="GO:0006207">
    <property type="term" value="P:'de novo' pyrimidine nucleobase biosynthetic process"/>
    <property type="evidence" value="ECO:0007669"/>
    <property type="project" value="InterPro"/>
</dbReference>
<comment type="catalytic activity">
    <reaction evidence="9">
        <text>CMP + ATP = CDP + ADP</text>
        <dbReference type="Rhea" id="RHEA:11600"/>
        <dbReference type="ChEBI" id="CHEBI:30616"/>
        <dbReference type="ChEBI" id="CHEBI:58069"/>
        <dbReference type="ChEBI" id="CHEBI:60377"/>
        <dbReference type="ChEBI" id="CHEBI:456216"/>
        <dbReference type="EC" id="2.7.4.14"/>
    </reaction>
</comment>
<dbReference type="Gene3D" id="3.40.50.300">
    <property type="entry name" value="P-loop containing nucleotide triphosphate hydrolases"/>
    <property type="match status" value="1"/>
</dbReference>
<keyword evidence="11" id="KW-1185">Reference proteome</keyword>
<sequence>MRIYLKYKFINIPFSIKDSFDCGPLRLNEKNFTDISRRIGSSRVFYHQDLPHSSVHLSFAHMENYGDAASSTNGLLEIVQLTTPNAKKRTKPYDVVFVLGPPGSGKGTQCYRIQKGFGFVHLSAGDLLREERERKGSLFGDLIDFHIRNGTIVPVEITCKLIENAMLKQENAPGFLIDGFPRNQNNLEGWQREMGDKVKVHFILYLSAPLNICSERCLNRGQGRTDDNEESIKKRIVTYNSQTLSIIQHFSAQNLVREIDSTESADEVYKSVEKAFENAGFRHCNCM</sequence>
<dbReference type="PRINTS" id="PR00094">
    <property type="entry name" value="ADENYLTKNASE"/>
</dbReference>
<evidence type="ECO:0000256" key="4">
    <source>
        <dbReference type="ARBA" id="ARBA00022777"/>
    </source>
</evidence>
<dbReference type="HAMAP" id="MF_00235">
    <property type="entry name" value="Adenylate_kinase_Adk"/>
    <property type="match status" value="1"/>
</dbReference>
<comment type="caution">
    <text evidence="10">The sequence shown here is derived from an EMBL/GenBank/DDBJ whole genome shotgun (WGS) entry which is preliminary data.</text>
</comment>
<dbReference type="InterPro" id="IPR033690">
    <property type="entry name" value="Adenylat_kinase_CS"/>
</dbReference>
<dbReference type="CDD" id="cd01428">
    <property type="entry name" value="ADK"/>
    <property type="match status" value="1"/>
</dbReference>
<dbReference type="GO" id="GO:0019205">
    <property type="term" value="F:nucleobase-containing compound kinase activity"/>
    <property type="evidence" value="ECO:0007669"/>
    <property type="project" value="InterPro"/>
</dbReference>
<proteinExistence type="inferred from homology"/>
<dbReference type="AlphaFoldDB" id="A0AAD4RAU6"/>
<keyword evidence="4 9" id="KW-0418">Kinase</keyword>
<keyword evidence="6 9" id="KW-0665">Pyrimidine biosynthesis</keyword>
<dbReference type="Pfam" id="PF00406">
    <property type="entry name" value="ADK"/>
    <property type="match status" value="1"/>
</dbReference>
<dbReference type="Proteomes" id="UP001201812">
    <property type="component" value="Unassembled WGS sequence"/>
</dbReference>
<dbReference type="InterPro" id="IPR027417">
    <property type="entry name" value="P-loop_NTPase"/>
</dbReference>
<keyword evidence="5 9" id="KW-0067">ATP-binding</keyword>
<dbReference type="GO" id="GO:0009123">
    <property type="term" value="P:nucleoside monophosphate metabolic process"/>
    <property type="evidence" value="ECO:0007669"/>
    <property type="project" value="UniProtKB-ARBA"/>
</dbReference>
<organism evidence="10 11">
    <name type="scientific">Ditylenchus destructor</name>
    <dbReference type="NCBI Taxonomy" id="166010"/>
    <lineage>
        <taxon>Eukaryota</taxon>
        <taxon>Metazoa</taxon>
        <taxon>Ecdysozoa</taxon>
        <taxon>Nematoda</taxon>
        <taxon>Chromadorea</taxon>
        <taxon>Rhabditida</taxon>
        <taxon>Tylenchina</taxon>
        <taxon>Tylenchomorpha</taxon>
        <taxon>Sphaerularioidea</taxon>
        <taxon>Anguinidae</taxon>
        <taxon>Anguininae</taxon>
        <taxon>Ditylenchus</taxon>
    </lineage>
</organism>
<evidence type="ECO:0000256" key="3">
    <source>
        <dbReference type="ARBA" id="ARBA00022741"/>
    </source>
</evidence>
<comment type="domain">
    <text evidence="9">Consists of three domains, a large central CORE domain and two small peripheral domains, NMPbind and LID, which undergo movements during catalysis. The LID domain closes over the site of phosphoryl transfer upon ATP binding. Assembling and dissambling the active center during each catalytic cycle provides an effective means to prevent ATP hydrolysis.</text>
</comment>
<name>A0AAD4RAU6_9BILA</name>
<comment type="similarity">
    <text evidence="9">Belongs to the adenylate kinase family. UMP-CMP kinase subfamily.</text>
</comment>
<accession>A0AAD4RAU6</accession>
<evidence type="ECO:0000256" key="1">
    <source>
        <dbReference type="ARBA" id="ARBA00022490"/>
    </source>
</evidence>
<evidence type="ECO:0000256" key="8">
    <source>
        <dbReference type="ARBA" id="ARBA00048116"/>
    </source>
</evidence>
<comment type="caution">
    <text evidence="9">Lacks conserved residue(s) required for the propagation of feature annotation.</text>
</comment>
<comment type="cofactor">
    <cofactor evidence="9">
        <name>Mg(2+)</name>
        <dbReference type="ChEBI" id="CHEBI:18420"/>
    </cofactor>
    <text evidence="9">Binds 1 Mg(2+) ion per monomer.</text>
</comment>
<evidence type="ECO:0000313" key="10">
    <source>
        <dbReference type="EMBL" id="KAI1728733.1"/>
    </source>
</evidence>
<dbReference type="InterPro" id="IPR000850">
    <property type="entry name" value="Adenylat/UMP-CMP_kin"/>
</dbReference>
<feature type="binding site" evidence="9">
    <location>
        <position position="129"/>
    </location>
    <ligand>
        <name>a ribonucleoside 5'-phosphate</name>
        <dbReference type="ChEBI" id="CHEBI:58043"/>
    </ligand>
</feature>
<keyword evidence="2 9" id="KW-0808">Transferase</keyword>
<comment type="subcellular location">
    <subcellularLocation>
        <location evidence="9">Cytoplasm</location>
    </subcellularLocation>
    <subcellularLocation>
        <location evidence="9">Nucleus</location>
    </subcellularLocation>
</comment>
<keyword evidence="7 9" id="KW-0539">Nucleus</keyword>
<feature type="binding site" evidence="9">
    <location>
        <position position="186"/>
    </location>
    <ligand>
        <name>CMP</name>
        <dbReference type="ChEBI" id="CHEBI:60377"/>
    </ligand>
</feature>
<gene>
    <name evidence="10" type="ORF">DdX_00933</name>
</gene>
<dbReference type="PANTHER" id="PTHR23359">
    <property type="entry name" value="NUCLEOTIDE KINASE"/>
    <property type="match status" value="1"/>
</dbReference>
<reference evidence="10" key="1">
    <citation type="submission" date="2022-01" db="EMBL/GenBank/DDBJ databases">
        <title>Genome Sequence Resource for Two Populations of Ditylenchus destructor, the Migratory Endoparasitic Phytonematode.</title>
        <authorList>
            <person name="Zhang H."/>
            <person name="Lin R."/>
            <person name="Xie B."/>
        </authorList>
    </citation>
    <scope>NUCLEOTIDE SEQUENCE</scope>
    <source>
        <strain evidence="10">BazhouSP</strain>
    </source>
</reference>
<keyword evidence="3 9" id="KW-0547">Nucleotide-binding</keyword>
<feature type="binding site" evidence="9">
    <location>
        <position position="220"/>
    </location>
    <ligand>
        <name>ATP</name>
        <dbReference type="ChEBI" id="CHEBI:30616"/>
    </ligand>
</feature>
<evidence type="ECO:0000256" key="7">
    <source>
        <dbReference type="ARBA" id="ARBA00023242"/>
    </source>
</evidence>
<dbReference type="PROSITE" id="PS00113">
    <property type="entry name" value="ADENYLATE_KINASE"/>
    <property type="match status" value="1"/>
</dbReference>